<name>A0A368G056_ANCCA</name>
<proteinExistence type="predicted"/>
<dbReference type="PANTHER" id="PTHR43394:SF1">
    <property type="entry name" value="ATP-BINDING CASSETTE SUB-FAMILY B MEMBER 10, MITOCHONDRIAL"/>
    <property type="match status" value="1"/>
</dbReference>
<evidence type="ECO:0000313" key="3">
    <source>
        <dbReference type="Proteomes" id="UP000252519"/>
    </source>
</evidence>
<feature type="transmembrane region" description="Helical" evidence="1">
    <location>
        <begin position="42"/>
        <end position="67"/>
    </location>
</feature>
<feature type="transmembrane region" description="Helical" evidence="1">
    <location>
        <begin position="12"/>
        <end position="30"/>
    </location>
</feature>
<keyword evidence="1" id="KW-0472">Membrane</keyword>
<dbReference type="OrthoDB" id="5841339at2759"/>
<dbReference type="STRING" id="29170.A0A368G056"/>
<dbReference type="PANTHER" id="PTHR43394">
    <property type="entry name" value="ATP-DEPENDENT PERMEASE MDL1, MITOCHONDRIAL"/>
    <property type="match status" value="1"/>
</dbReference>
<dbReference type="AlphaFoldDB" id="A0A368G056"/>
<evidence type="ECO:0000256" key="1">
    <source>
        <dbReference type="SAM" id="Phobius"/>
    </source>
</evidence>
<protein>
    <recommendedName>
        <fullName evidence="4">ABC transporter domain-containing protein</fullName>
    </recommendedName>
</protein>
<accession>A0A368G056</accession>
<dbReference type="GO" id="GO:0015421">
    <property type="term" value="F:ABC-type oligopeptide transporter activity"/>
    <property type="evidence" value="ECO:0007669"/>
    <property type="project" value="TreeGrafter"/>
</dbReference>
<dbReference type="InterPro" id="IPR039421">
    <property type="entry name" value="Type_1_exporter"/>
</dbReference>
<gene>
    <name evidence="2" type="ORF">ANCCAN_18176</name>
</gene>
<evidence type="ECO:0008006" key="4">
    <source>
        <dbReference type="Google" id="ProtNLM"/>
    </source>
</evidence>
<keyword evidence="1" id="KW-0812">Transmembrane</keyword>
<keyword evidence="3" id="KW-1185">Reference proteome</keyword>
<comment type="caution">
    <text evidence="2">The sequence shown here is derived from an EMBL/GenBank/DDBJ whole genome shotgun (WGS) entry which is preliminary data.</text>
</comment>
<sequence length="436" mass="49306">MATALNRLGWGVALSVLDAAVCVLCAYFHGPTPSPSNITSQFMSFSFFTCTVDLFALCIIRVFFWLLPAIFHKTGRADNLPRLSQVIFCSSLLMYAASPTKLLLLTENLKPGTYLPVGDYAFLFWNFSAALLLDVSWKYYFHYPPSSYVILDEMDEDDEAAPKETFELIFRLLQYSRIFVPYYTGQVIATVVATTETDAMAAGLRGGSFEYAYARINRAIRHDLFTGLKYRDAAWSDDINDDTVVATFIDYLHPGAHYFRRIKNFWILLRCAFDEFENRIFQILSERAQNAVAESNDVAEEECAEMCRNVQECAGMYGSVQECAGTCRSVQEREGRGKGRCRWYVIGMSKQRIAIARVLVREPAILLLDEATSALDTESEHLVQEAIYKNLDGKSVILIAHRLSTGCKCQWKSTRRNVSAIDEFYAFGEQCDIALA</sequence>
<dbReference type="Gene3D" id="3.40.50.300">
    <property type="entry name" value="P-loop containing nucleotide triphosphate hydrolases"/>
    <property type="match status" value="1"/>
</dbReference>
<dbReference type="SUPFAM" id="SSF52540">
    <property type="entry name" value="P-loop containing nucleoside triphosphate hydrolases"/>
    <property type="match status" value="1"/>
</dbReference>
<dbReference type="Proteomes" id="UP000252519">
    <property type="component" value="Unassembled WGS sequence"/>
</dbReference>
<reference evidence="2 3" key="1">
    <citation type="submission" date="2014-10" db="EMBL/GenBank/DDBJ databases">
        <title>Draft genome of the hookworm Ancylostoma caninum.</title>
        <authorList>
            <person name="Mitreva M."/>
        </authorList>
    </citation>
    <scope>NUCLEOTIDE SEQUENCE [LARGE SCALE GENOMIC DNA]</scope>
    <source>
        <strain evidence="2 3">Baltimore</strain>
    </source>
</reference>
<evidence type="ECO:0000313" key="2">
    <source>
        <dbReference type="EMBL" id="RCN35947.1"/>
    </source>
</evidence>
<dbReference type="EMBL" id="JOJR01000607">
    <property type="protein sequence ID" value="RCN35947.1"/>
    <property type="molecule type" value="Genomic_DNA"/>
</dbReference>
<keyword evidence="1" id="KW-1133">Transmembrane helix</keyword>
<organism evidence="2 3">
    <name type="scientific">Ancylostoma caninum</name>
    <name type="common">Dog hookworm</name>
    <dbReference type="NCBI Taxonomy" id="29170"/>
    <lineage>
        <taxon>Eukaryota</taxon>
        <taxon>Metazoa</taxon>
        <taxon>Ecdysozoa</taxon>
        <taxon>Nematoda</taxon>
        <taxon>Chromadorea</taxon>
        <taxon>Rhabditida</taxon>
        <taxon>Rhabditina</taxon>
        <taxon>Rhabditomorpha</taxon>
        <taxon>Strongyloidea</taxon>
        <taxon>Ancylostomatidae</taxon>
        <taxon>Ancylostomatinae</taxon>
        <taxon>Ancylostoma</taxon>
    </lineage>
</organism>
<dbReference type="InterPro" id="IPR027417">
    <property type="entry name" value="P-loop_NTPase"/>
</dbReference>